<comment type="caution">
    <text evidence="1">The sequence shown here is derived from an EMBL/GenBank/DDBJ whole genome shotgun (WGS) entry which is preliminary data.</text>
</comment>
<evidence type="ECO:0008006" key="3">
    <source>
        <dbReference type="Google" id="ProtNLM"/>
    </source>
</evidence>
<sequence>MREEGDRHLGLVEHELLNAYRHTAAMHGILTGRASAIQRLNRALKAAGVPSRQLTNVAYWAPGKTGL</sequence>
<proteinExistence type="predicted"/>
<organism evidence="1 2">
    <name type="scientific">Archangium gephyra</name>
    <dbReference type="NCBI Taxonomy" id="48"/>
    <lineage>
        <taxon>Bacteria</taxon>
        <taxon>Pseudomonadati</taxon>
        <taxon>Myxococcota</taxon>
        <taxon>Myxococcia</taxon>
        <taxon>Myxococcales</taxon>
        <taxon>Cystobacterineae</taxon>
        <taxon>Archangiaceae</taxon>
        <taxon>Archangium</taxon>
    </lineage>
</organism>
<dbReference type="AlphaFoldDB" id="A0A2W5VXV5"/>
<protein>
    <recommendedName>
        <fullName evidence="3">Siderophore-interacting protein C-terminal domain-containing protein</fullName>
    </recommendedName>
</protein>
<dbReference type="EMBL" id="QFQP01000005">
    <property type="protein sequence ID" value="PZR15521.1"/>
    <property type="molecule type" value="Genomic_DNA"/>
</dbReference>
<evidence type="ECO:0000313" key="1">
    <source>
        <dbReference type="EMBL" id="PZR15521.1"/>
    </source>
</evidence>
<evidence type="ECO:0000313" key="2">
    <source>
        <dbReference type="Proteomes" id="UP000249061"/>
    </source>
</evidence>
<name>A0A2W5VXV5_9BACT</name>
<accession>A0A2W5VXV5</accession>
<gene>
    <name evidence="1" type="ORF">DI536_08715</name>
</gene>
<dbReference type="Proteomes" id="UP000249061">
    <property type="component" value="Unassembled WGS sequence"/>
</dbReference>
<reference evidence="1 2" key="1">
    <citation type="submission" date="2017-08" db="EMBL/GenBank/DDBJ databases">
        <title>Infants hospitalized years apart are colonized by the same room-sourced microbial strains.</title>
        <authorList>
            <person name="Brooks B."/>
            <person name="Olm M.R."/>
            <person name="Firek B.A."/>
            <person name="Baker R."/>
            <person name="Thomas B.C."/>
            <person name="Morowitz M.J."/>
            <person name="Banfield J.F."/>
        </authorList>
    </citation>
    <scope>NUCLEOTIDE SEQUENCE [LARGE SCALE GENOMIC DNA]</scope>
    <source>
        <strain evidence="1">S2_003_000_R2_14</strain>
    </source>
</reference>